<dbReference type="Pfam" id="PF00584">
    <property type="entry name" value="SecE"/>
    <property type="match status" value="1"/>
</dbReference>
<reference evidence="10" key="1">
    <citation type="journal article" date="2015" name="ISME J.">
        <title>Aquifer environment selects for microbial species cohorts in sediment and groundwater.</title>
        <authorList>
            <person name="Hug L.A."/>
            <person name="Thomas B.C."/>
            <person name="Brown C.T."/>
            <person name="Frischkorn K.R."/>
            <person name="Williams K.H."/>
            <person name="Tringe S.G."/>
            <person name="Banfield J.F."/>
        </authorList>
    </citation>
    <scope>NUCLEOTIDE SEQUENCE</scope>
</reference>
<evidence type="ECO:0000313" key="10">
    <source>
        <dbReference type="EMBL" id="AKQ03756.1"/>
    </source>
</evidence>
<keyword evidence="8 9" id="KW-0472">Membrane</keyword>
<dbReference type="GO" id="GO:0005886">
    <property type="term" value="C:plasma membrane"/>
    <property type="evidence" value="ECO:0007669"/>
    <property type="project" value="UniProtKB-SubCell"/>
</dbReference>
<keyword evidence="3 9" id="KW-1003">Cell membrane</keyword>
<comment type="subcellular location">
    <subcellularLocation>
        <location evidence="9">Cell membrane</location>
        <topology evidence="9">Single-pass membrane protein</topology>
    </subcellularLocation>
    <subcellularLocation>
        <location evidence="1">Membrane</location>
    </subcellularLocation>
</comment>
<dbReference type="InterPro" id="IPR038379">
    <property type="entry name" value="SecE_sf"/>
</dbReference>
<evidence type="ECO:0000256" key="3">
    <source>
        <dbReference type="ARBA" id="ARBA00022475"/>
    </source>
</evidence>
<dbReference type="GO" id="GO:0006605">
    <property type="term" value="P:protein targeting"/>
    <property type="evidence" value="ECO:0007669"/>
    <property type="project" value="UniProtKB-UniRule"/>
</dbReference>
<evidence type="ECO:0000256" key="1">
    <source>
        <dbReference type="ARBA" id="ARBA00004370"/>
    </source>
</evidence>
<evidence type="ECO:0000256" key="2">
    <source>
        <dbReference type="ARBA" id="ARBA00022448"/>
    </source>
</evidence>
<dbReference type="GO" id="GO:0008320">
    <property type="term" value="F:protein transmembrane transporter activity"/>
    <property type="evidence" value="ECO:0007669"/>
    <property type="project" value="UniProtKB-UniRule"/>
</dbReference>
<dbReference type="PROSITE" id="PS01067">
    <property type="entry name" value="SECE_SEC61G"/>
    <property type="match status" value="1"/>
</dbReference>
<gene>
    <name evidence="9" type="primary">secE</name>
</gene>
<dbReference type="GO" id="GO:0009306">
    <property type="term" value="P:protein secretion"/>
    <property type="evidence" value="ECO:0007669"/>
    <property type="project" value="UniProtKB-UniRule"/>
</dbReference>
<dbReference type="InterPro" id="IPR005807">
    <property type="entry name" value="SecE_bac"/>
</dbReference>
<keyword evidence="4 9" id="KW-0812">Transmembrane</keyword>
<name>A0A0H4T7K1_9BACT</name>
<dbReference type="PANTHER" id="PTHR33910:SF1">
    <property type="entry name" value="PROTEIN TRANSLOCASE SUBUNIT SECE"/>
    <property type="match status" value="1"/>
</dbReference>
<comment type="function">
    <text evidence="9">Essential subunit of the Sec protein translocation channel SecYEG. Clamps together the 2 halves of SecY. May contact the channel plug during translocation.</text>
</comment>
<comment type="subunit">
    <text evidence="9">Component of the Sec protein translocase complex. Heterotrimer consisting of SecY, SecE and SecG subunits. The heterotrimers can form oligomers, although 1 heterotrimer is thought to be able to translocate proteins. Interacts with the ribosome. Interacts with SecDF, and other proteins may be involved. Interacts with SecA.</text>
</comment>
<keyword evidence="7 9" id="KW-0811">Translocation</keyword>
<evidence type="ECO:0000256" key="8">
    <source>
        <dbReference type="ARBA" id="ARBA00023136"/>
    </source>
</evidence>
<comment type="similarity">
    <text evidence="9">Belongs to the SecE/SEC61-gamma family.</text>
</comment>
<dbReference type="AlphaFoldDB" id="A0A0H4T7K1"/>
<proteinExistence type="inferred from homology"/>
<dbReference type="Gene3D" id="1.20.5.1030">
    <property type="entry name" value="Preprotein translocase secy subunit"/>
    <property type="match status" value="1"/>
</dbReference>
<dbReference type="EMBL" id="KT007020">
    <property type="protein sequence ID" value="AKQ03756.1"/>
    <property type="molecule type" value="Genomic_DNA"/>
</dbReference>
<dbReference type="HAMAP" id="MF_00422">
    <property type="entry name" value="SecE"/>
    <property type="match status" value="1"/>
</dbReference>
<protein>
    <recommendedName>
        <fullName evidence="9">Protein translocase subunit SecE</fullName>
    </recommendedName>
</protein>
<dbReference type="GO" id="GO:0065002">
    <property type="term" value="P:intracellular protein transmembrane transport"/>
    <property type="evidence" value="ECO:0007669"/>
    <property type="project" value="UniProtKB-UniRule"/>
</dbReference>
<sequence length="60" mass="6868">MKEKIINFVNDVVKEMKKVTWPTKEELKESTTIVIVVCLILAAFTYVIDMAITTIFTGIF</sequence>
<evidence type="ECO:0000256" key="9">
    <source>
        <dbReference type="HAMAP-Rule" id="MF_00422"/>
    </source>
</evidence>
<keyword evidence="2 9" id="KW-0813">Transport</keyword>
<dbReference type="InterPro" id="IPR001901">
    <property type="entry name" value="Translocase_SecE/Sec61-g"/>
</dbReference>
<keyword evidence="6 9" id="KW-1133">Transmembrane helix</keyword>
<accession>A0A0H4T7K1</accession>
<dbReference type="GO" id="GO:0043952">
    <property type="term" value="P:protein transport by the Sec complex"/>
    <property type="evidence" value="ECO:0007669"/>
    <property type="project" value="UniProtKB-UniRule"/>
</dbReference>
<evidence type="ECO:0000256" key="5">
    <source>
        <dbReference type="ARBA" id="ARBA00022927"/>
    </source>
</evidence>
<feature type="transmembrane region" description="Helical" evidence="9">
    <location>
        <begin position="33"/>
        <end position="59"/>
    </location>
</feature>
<evidence type="ECO:0000256" key="7">
    <source>
        <dbReference type="ARBA" id="ARBA00023010"/>
    </source>
</evidence>
<dbReference type="NCBIfam" id="TIGR00964">
    <property type="entry name" value="secE_bact"/>
    <property type="match status" value="1"/>
</dbReference>
<keyword evidence="5 9" id="KW-0653">Protein transport</keyword>
<evidence type="ECO:0000256" key="4">
    <source>
        <dbReference type="ARBA" id="ARBA00022692"/>
    </source>
</evidence>
<organism evidence="10">
    <name type="scientific">uncultured Ignavibacteria bacterium Rifle_16ft_4_minimus_38491</name>
    <dbReference type="NCBI Taxonomy" id="1665105"/>
    <lineage>
        <taxon>Bacteria</taxon>
        <taxon>Pseudomonadati</taxon>
        <taxon>Ignavibacteriota</taxon>
        <taxon>Ignavibacteria</taxon>
        <taxon>environmental samples</taxon>
    </lineage>
</organism>
<evidence type="ECO:0000256" key="6">
    <source>
        <dbReference type="ARBA" id="ARBA00022989"/>
    </source>
</evidence>
<dbReference type="PANTHER" id="PTHR33910">
    <property type="entry name" value="PROTEIN TRANSLOCASE SUBUNIT SECE"/>
    <property type="match status" value="1"/>
</dbReference>